<dbReference type="Gene3D" id="2.160.20.80">
    <property type="entry name" value="E3 ubiquitin-protein ligase SopA"/>
    <property type="match status" value="1"/>
</dbReference>
<dbReference type="AlphaFoldDB" id="A0A317VBT3"/>
<organism evidence="1 2">
    <name type="scientific">Aspergillus sclerotioniger CBS 115572</name>
    <dbReference type="NCBI Taxonomy" id="1450535"/>
    <lineage>
        <taxon>Eukaryota</taxon>
        <taxon>Fungi</taxon>
        <taxon>Dikarya</taxon>
        <taxon>Ascomycota</taxon>
        <taxon>Pezizomycotina</taxon>
        <taxon>Eurotiomycetes</taxon>
        <taxon>Eurotiomycetidae</taxon>
        <taxon>Eurotiales</taxon>
        <taxon>Aspergillaceae</taxon>
        <taxon>Aspergillus</taxon>
        <taxon>Aspergillus subgen. Circumdati</taxon>
    </lineage>
</organism>
<dbReference type="Proteomes" id="UP000246702">
    <property type="component" value="Unassembled WGS sequence"/>
</dbReference>
<gene>
    <name evidence="1" type="ORF">BO94DRAFT_550295</name>
</gene>
<protein>
    <submittedName>
        <fullName evidence="1">Uncharacterized protein</fullName>
    </submittedName>
</protein>
<dbReference type="EMBL" id="MSFK01000035">
    <property type="protein sequence ID" value="PWY71814.1"/>
    <property type="molecule type" value="Genomic_DNA"/>
</dbReference>
<dbReference type="RefSeq" id="XP_025463050.1">
    <property type="nucleotide sequence ID" value="XM_025613487.1"/>
</dbReference>
<evidence type="ECO:0000313" key="2">
    <source>
        <dbReference type="Proteomes" id="UP000246702"/>
    </source>
</evidence>
<dbReference type="STRING" id="1450535.A0A317VBT3"/>
<reference evidence="1 2" key="1">
    <citation type="submission" date="2016-12" db="EMBL/GenBank/DDBJ databases">
        <title>The genomes of Aspergillus section Nigri reveals drivers in fungal speciation.</title>
        <authorList>
            <consortium name="DOE Joint Genome Institute"/>
            <person name="Vesth T.C."/>
            <person name="Nybo J."/>
            <person name="Theobald S."/>
            <person name="Brandl J."/>
            <person name="Frisvad J.C."/>
            <person name="Nielsen K.F."/>
            <person name="Lyhne E.K."/>
            <person name="Kogle M.E."/>
            <person name="Kuo A."/>
            <person name="Riley R."/>
            <person name="Clum A."/>
            <person name="Nolan M."/>
            <person name="Lipzen A."/>
            <person name="Salamov A."/>
            <person name="Henrissat B."/>
            <person name="Wiebenga A."/>
            <person name="De Vries R.P."/>
            <person name="Grigoriev I.V."/>
            <person name="Mortensen U.H."/>
            <person name="Andersen M.R."/>
            <person name="Baker S.E."/>
        </authorList>
    </citation>
    <scope>NUCLEOTIDE SEQUENCE [LARGE SCALE GENOMIC DNA]</scope>
    <source>
        <strain evidence="1 2">CBS 115572</strain>
    </source>
</reference>
<dbReference type="SUPFAM" id="SSF141571">
    <property type="entry name" value="Pentapeptide repeat-like"/>
    <property type="match status" value="1"/>
</dbReference>
<name>A0A317VBT3_9EURO</name>
<sequence>MAFQTFGSANFTSSRSLTIGSTLNGSQADRSTLRNVKLLAGSKASRSTATNSTIQQNSWVERSTVNRSTISGSSLHRSTLNECEVENCVLLRTAFSGMVLKNGVWRNGILVGKLQEGDVVMETRNGMIVPLPENLVLEVRDASHWLEGASRSEGAFDIDHLRGNIFSREFIFNPPGSTVTNQSTGRLYMGDDMTPTRFFDNFSSNGYAGMNMGRGINTAMHHNYERASSRSPPPPYTP</sequence>
<dbReference type="GeneID" id="37115630"/>
<keyword evidence="2" id="KW-1185">Reference proteome</keyword>
<proteinExistence type="predicted"/>
<comment type="caution">
    <text evidence="1">The sequence shown here is derived from an EMBL/GenBank/DDBJ whole genome shotgun (WGS) entry which is preliminary data.</text>
</comment>
<evidence type="ECO:0000313" key="1">
    <source>
        <dbReference type="EMBL" id="PWY71814.1"/>
    </source>
</evidence>
<dbReference type="OrthoDB" id="4187970at2759"/>
<accession>A0A317VBT3</accession>